<dbReference type="Proteomes" id="UP000298355">
    <property type="component" value="Unassembled WGS sequence"/>
</dbReference>
<evidence type="ECO:0000313" key="1">
    <source>
        <dbReference type="EMBL" id="TFD00343.1"/>
    </source>
</evidence>
<sequence>MHSTASTTRAARFARIAVIPAGLLVSGLIVGQASYSAFTATTVNPINNWSSGTVALTDDDTNIAMFTATKLAPGSTGTKCIVVTSSGTVPSAVKLYGTTPATTNAFSGSINLSVVQGTGGTFGSCTGFTALATGSSVFTGTLAGFGTAATSFGTGTGNWAPTGTAAESRTYQFTYTVDAGAPNTTQGSTASIGFTWEAQSS</sequence>
<comment type="caution">
    <text evidence="1">The sequence shown here is derived from an EMBL/GenBank/DDBJ whole genome shotgun (WGS) entry which is preliminary data.</text>
</comment>
<evidence type="ECO:0008006" key="3">
    <source>
        <dbReference type="Google" id="ProtNLM"/>
    </source>
</evidence>
<organism evidence="1 2">
    <name type="scientific">Cryobacterium breve</name>
    <dbReference type="NCBI Taxonomy" id="1259258"/>
    <lineage>
        <taxon>Bacteria</taxon>
        <taxon>Bacillati</taxon>
        <taxon>Actinomycetota</taxon>
        <taxon>Actinomycetes</taxon>
        <taxon>Micrococcales</taxon>
        <taxon>Microbacteriaceae</taxon>
        <taxon>Cryobacterium</taxon>
    </lineage>
</organism>
<evidence type="ECO:0000313" key="2">
    <source>
        <dbReference type="Proteomes" id="UP000298355"/>
    </source>
</evidence>
<gene>
    <name evidence="1" type="ORF">E3O65_04385</name>
</gene>
<dbReference type="RefSeq" id="WP_134362503.1">
    <property type="nucleotide sequence ID" value="NZ_SOGJ01000011.1"/>
</dbReference>
<accession>A0ABY2J5Y2</accession>
<reference evidence="1 2" key="1">
    <citation type="submission" date="2019-03" db="EMBL/GenBank/DDBJ databases">
        <title>Genomics of glacier-inhabiting Cryobacterium strains.</title>
        <authorList>
            <person name="Liu Q."/>
            <person name="Xin Y.-H."/>
        </authorList>
    </citation>
    <scope>NUCLEOTIDE SEQUENCE [LARGE SCALE GENOMIC DNA]</scope>
    <source>
        <strain evidence="1 2">TMT4-23</strain>
    </source>
</reference>
<proteinExistence type="predicted"/>
<name>A0ABY2J5Y2_9MICO</name>
<keyword evidence="2" id="KW-1185">Reference proteome</keyword>
<protein>
    <recommendedName>
        <fullName evidence="3">Camelysin metallo-endopeptidase</fullName>
    </recommendedName>
</protein>
<dbReference type="EMBL" id="SOGJ01000011">
    <property type="protein sequence ID" value="TFD00343.1"/>
    <property type="molecule type" value="Genomic_DNA"/>
</dbReference>